<protein>
    <submittedName>
        <fullName evidence="2">Uncharacterized protein</fullName>
    </submittedName>
</protein>
<dbReference type="OrthoDB" id="6503170at2759"/>
<gene>
    <name evidence="2" type="ORF">DERF_014343</name>
    <name evidence="1" type="ORF">HUG17_6790</name>
</gene>
<dbReference type="Proteomes" id="UP000828236">
    <property type="component" value="Unassembled WGS sequence"/>
</dbReference>
<dbReference type="AlphaFoldDB" id="A0A922KYY0"/>
<dbReference type="EMBL" id="SDOV01000002">
    <property type="protein sequence ID" value="KAH7644428.1"/>
    <property type="molecule type" value="Genomic_DNA"/>
</dbReference>
<keyword evidence="3" id="KW-1185">Reference proteome</keyword>
<name>A0A922KYY0_DERFA</name>
<reference evidence="2" key="4">
    <citation type="journal article" date="2022" name="Res Sq">
        <title>Comparative Genomics Reveals Insights into the Divergent Evolution of Astigmatic Mites and Household Pest Adaptations.</title>
        <authorList>
            <person name="Xiong Q."/>
            <person name="Wan A.T.-Y."/>
            <person name="Liu X.-Y."/>
            <person name="Fung C.S.-H."/>
            <person name="Xiao X."/>
            <person name="Malainual N."/>
            <person name="Hou J."/>
            <person name="Wang L."/>
            <person name="Wang M."/>
            <person name="Yang K."/>
            <person name="Cui Y."/>
            <person name="Leung E."/>
            <person name="Nong W."/>
            <person name="Shin S.-K."/>
            <person name="Au S."/>
            <person name="Jeong K.Y."/>
            <person name="Chew F.T."/>
            <person name="Hui J."/>
            <person name="Leung T.F."/>
            <person name="Tungtrongchitr A."/>
            <person name="Zhong N."/>
            <person name="Liu Z."/>
            <person name="Tsui S."/>
        </authorList>
    </citation>
    <scope>NUCLEOTIDE SEQUENCE</scope>
    <source>
        <strain evidence="2">Derf</strain>
        <tissue evidence="2">Whole organism</tissue>
    </source>
</reference>
<reference evidence="1" key="2">
    <citation type="submission" date="2020-06" db="EMBL/GenBank/DDBJ databases">
        <authorList>
            <person name="Ji K."/>
            <person name="Li J."/>
        </authorList>
    </citation>
    <scope>NUCLEOTIDE SEQUENCE</scope>
    <source>
        <strain evidence="1">JKM2019</strain>
        <tissue evidence="1">Whole body</tissue>
    </source>
</reference>
<evidence type="ECO:0000313" key="2">
    <source>
        <dbReference type="EMBL" id="KAH9493604.1"/>
    </source>
</evidence>
<accession>A0A922KYY0</accession>
<proteinExistence type="predicted"/>
<dbReference type="Proteomes" id="UP000790347">
    <property type="component" value="Unassembled WGS sequence"/>
</dbReference>
<sequence length="134" mass="15635">MNQQQQQQQPNKKHKTPFTALINIGGGKQQPNNIMDVLRYALQEKIQLKRLQYSVPDIGTVVEELEMKVIKKPDDKVQATHKVSINGQLVRVMDVVENRIIQNDPQYEPWKFLKMNIKAMFDKMCKEQSNNNKT</sequence>
<evidence type="ECO:0000313" key="3">
    <source>
        <dbReference type="Proteomes" id="UP000790347"/>
    </source>
</evidence>
<comment type="caution">
    <text evidence="2">The sequence shown here is derived from an EMBL/GenBank/DDBJ whole genome shotgun (WGS) entry which is preliminary data.</text>
</comment>
<reference evidence="2" key="1">
    <citation type="submission" date="2013-05" db="EMBL/GenBank/DDBJ databases">
        <authorList>
            <person name="Yim A.K.Y."/>
            <person name="Chan T.F."/>
            <person name="Ji K.M."/>
            <person name="Liu X.Y."/>
            <person name="Zhou J.W."/>
            <person name="Li R.Q."/>
            <person name="Yang K.Y."/>
            <person name="Li J."/>
            <person name="Li M."/>
            <person name="Law P.T.W."/>
            <person name="Wu Y.L."/>
            <person name="Cai Z.L."/>
            <person name="Qin H."/>
            <person name="Bao Y."/>
            <person name="Leung R.K.K."/>
            <person name="Ng P.K.S."/>
            <person name="Zou J."/>
            <person name="Zhong X.J."/>
            <person name="Ran P.X."/>
            <person name="Zhong N.S."/>
            <person name="Liu Z.G."/>
            <person name="Tsui S.K.W."/>
        </authorList>
    </citation>
    <scope>NUCLEOTIDE SEQUENCE</scope>
    <source>
        <strain evidence="2">Derf</strain>
        <tissue evidence="2">Whole organism</tissue>
    </source>
</reference>
<evidence type="ECO:0000313" key="1">
    <source>
        <dbReference type="EMBL" id="KAH7644428.1"/>
    </source>
</evidence>
<organism evidence="2 3">
    <name type="scientific">Dermatophagoides farinae</name>
    <name type="common">American house dust mite</name>
    <dbReference type="NCBI Taxonomy" id="6954"/>
    <lineage>
        <taxon>Eukaryota</taxon>
        <taxon>Metazoa</taxon>
        <taxon>Ecdysozoa</taxon>
        <taxon>Arthropoda</taxon>
        <taxon>Chelicerata</taxon>
        <taxon>Arachnida</taxon>
        <taxon>Acari</taxon>
        <taxon>Acariformes</taxon>
        <taxon>Sarcoptiformes</taxon>
        <taxon>Astigmata</taxon>
        <taxon>Psoroptidia</taxon>
        <taxon>Analgoidea</taxon>
        <taxon>Pyroglyphidae</taxon>
        <taxon>Dermatophagoidinae</taxon>
        <taxon>Dermatophagoides</taxon>
    </lineage>
</organism>
<dbReference type="EMBL" id="ASGP02000008">
    <property type="protein sequence ID" value="KAH9493604.1"/>
    <property type="molecule type" value="Genomic_DNA"/>
</dbReference>
<reference evidence="1" key="3">
    <citation type="journal article" date="2021" name="World Allergy Organ. J.">
        <title>Chromosome-level assembly of Dermatophagoides farinae genome and transcriptome reveals two novel allergens Der f 37 and Der f 39.</title>
        <authorList>
            <person name="Chen J."/>
            <person name="Cai Z."/>
            <person name="Fan D."/>
            <person name="Hu J."/>
            <person name="Hou Y."/>
            <person name="He Y."/>
            <person name="Zhang Z."/>
            <person name="Zhao Z."/>
            <person name="Gao P."/>
            <person name="Hu W."/>
            <person name="Sun J."/>
            <person name="Li J."/>
            <person name="Ji K."/>
        </authorList>
    </citation>
    <scope>NUCLEOTIDE SEQUENCE</scope>
    <source>
        <strain evidence="1">JKM2019</strain>
    </source>
</reference>